<dbReference type="Proteomes" id="UP001187343">
    <property type="component" value="Unassembled WGS sequence"/>
</dbReference>
<keyword evidence="2" id="KW-1185">Reference proteome</keyword>
<protein>
    <submittedName>
        <fullName evidence="1">Uncharacterized protein</fullName>
    </submittedName>
</protein>
<gene>
    <name evidence="1" type="ORF">Q8A67_003620</name>
</gene>
<sequence length="77" mass="8494">MVNHEKAVVVGGFVGRTTLTGVTGSEGDFLGPGFHERAPYNLLKFADKLVLSIFTIPRFELLCEIHRIRPHTDGKSV</sequence>
<name>A0AA88QEU9_9TELE</name>
<evidence type="ECO:0000313" key="2">
    <source>
        <dbReference type="Proteomes" id="UP001187343"/>
    </source>
</evidence>
<evidence type="ECO:0000313" key="1">
    <source>
        <dbReference type="EMBL" id="KAK2911487.1"/>
    </source>
</evidence>
<organism evidence="1 2">
    <name type="scientific">Cirrhinus molitorella</name>
    <name type="common">mud carp</name>
    <dbReference type="NCBI Taxonomy" id="172907"/>
    <lineage>
        <taxon>Eukaryota</taxon>
        <taxon>Metazoa</taxon>
        <taxon>Chordata</taxon>
        <taxon>Craniata</taxon>
        <taxon>Vertebrata</taxon>
        <taxon>Euteleostomi</taxon>
        <taxon>Actinopterygii</taxon>
        <taxon>Neopterygii</taxon>
        <taxon>Teleostei</taxon>
        <taxon>Ostariophysi</taxon>
        <taxon>Cypriniformes</taxon>
        <taxon>Cyprinidae</taxon>
        <taxon>Labeoninae</taxon>
        <taxon>Labeonini</taxon>
        <taxon>Cirrhinus</taxon>
    </lineage>
</organism>
<proteinExistence type="predicted"/>
<dbReference type="AlphaFoldDB" id="A0AA88QEU9"/>
<reference evidence="1" key="1">
    <citation type="submission" date="2023-08" db="EMBL/GenBank/DDBJ databases">
        <title>Chromosome-level Genome Assembly of mud carp (Cirrhinus molitorella).</title>
        <authorList>
            <person name="Liu H."/>
        </authorList>
    </citation>
    <scope>NUCLEOTIDE SEQUENCE</scope>
    <source>
        <strain evidence="1">Prfri</strain>
        <tissue evidence="1">Muscle</tissue>
    </source>
</reference>
<dbReference type="EMBL" id="JAUYZG010000003">
    <property type="protein sequence ID" value="KAK2911487.1"/>
    <property type="molecule type" value="Genomic_DNA"/>
</dbReference>
<comment type="caution">
    <text evidence="1">The sequence shown here is derived from an EMBL/GenBank/DDBJ whole genome shotgun (WGS) entry which is preliminary data.</text>
</comment>
<accession>A0AA88QEU9</accession>